<keyword evidence="1" id="KW-1133">Transmembrane helix</keyword>
<dbReference type="GO" id="GO:0016758">
    <property type="term" value="F:hexosyltransferase activity"/>
    <property type="evidence" value="ECO:0007669"/>
    <property type="project" value="UniProtKB-ARBA"/>
</dbReference>
<proteinExistence type="predicted"/>
<dbReference type="InterPro" id="IPR029044">
    <property type="entry name" value="Nucleotide-diphossugar_trans"/>
</dbReference>
<dbReference type="PANTHER" id="PTHR22916">
    <property type="entry name" value="GLYCOSYLTRANSFERASE"/>
    <property type="match status" value="1"/>
</dbReference>
<keyword evidence="1" id="KW-0812">Transmembrane</keyword>
<name>A0A1F6NXK4_9BACT</name>
<organism evidence="3 4">
    <name type="scientific">Candidatus Magasanikbacteria bacterium RIFOXYC2_FULL_42_28</name>
    <dbReference type="NCBI Taxonomy" id="1798704"/>
    <lineage>
        <taxon>Bacteria</taxon>
        <taxon>Candidatus Magasanikiibacteriota</taxon>
    </lineage>
</organism>
<feature type="domain" description="Glycosyltransferase 2-like" evidence="2">
    <location>
        <begin position="7"/>
        <end position="152"/>
    </location>
</feature>
<dbReference type="Proteomes" id="UP000177907">
    <property type="component" value="Unassembled WGS sequence"/>
</dbReference>
<evidence type="ECO:0000313" key="3">
    <source>
        <dbReference type="EMBL" id="OGH88667.1"/>
    </source>
</evidence>
<evidence type="ECO:0000259" key="2">
    <source>
        <dbReference type="Pfam" id="PF00535"/>
    </source>
</evidence>
<comment type="caution">
    <text evidence="3">The sequence shown here is derived from an EMBL/GenBank/DDBJ whole genome shotgun (WGS) entry which is preliminary data.</text>
</comment>
<dbReference type="PANTHER" id="PTHR22916:SF3">
    <property type="entry name" value="UDP-GLCNAC:BETAGAL BETA-1,3-N-ACETYLGLUCOSAMINYLTRANSFERASE-LIKE PROTEIN 1"/>
    <property type="match status" value="1"/>
</dbReference>
<evidence type="ECO:0000313" key="4">
    <source>
        <dbReference type="Proteomes" id="UP000177907"/>
    </source>
</evidence>
<evidence type="ECO:0000256" key="1">
    <source>
        <dbReference type="SAM" id="Phobius"/>
    </source>
</evidence>
<sequence>MTKPVISICIPTFNRASYLNECLLSIAKQFSDPSVTSQVEVKILDNLSIDNTELIVKSFSQRYPNIFYVKDSEPRKIASGIVNAATLGTGEYVWIFSDDDLMKSDSLKKIMNKLSAKQPDLVLLNIDSFVENNRVLQTNLFKESGDIVLKSRADLWRYLNNKFYYDIDYYTTYCSNWILKKNYYDKTKHLFDVFNKPLDMFPLPSLVFYSEIDFSTLVIDEPLVMFRADNASWVRKNPIRNFFYAGSLWRHHYNYIVKFNKQYLPPNFSLKVYIKYLLKIKDFIFLIIVLSLRKVGLFNFVRNIYKKVLSK</sequence>
<dbReference type="CDD" id="cd00761">
    <property type="entry name" value="Glyco_tranf_GTA_type"/>
    <property type="match status" value="1"/>
</dbReference>
<keyword evidence="1" id="KW-0472">Membrane</keyword>
<dbReference type="InterPro" id="IPR001173">
    <property type="entry name" value="Glyco_trans_2-like"/>
</dbReference>
<dbReference type="STRING" id="1798704.A3J93_01055"/>
<gene>
    <name evidence="3" type="ORF">A3J93_01055</name>
</gene>
<protein>
    <recommendedName>
        <fullName evidence="2">Glycosyltransferase 2-like domain-containing protein</fullName>
    </recommendedName>
</protein>
<reference evidence="3 4" key="1">
    <citation type="journal article" date="2016" name="Nat. Commun.">
        <title>Thousands of microbial genomes shed light on interconnected biogeochemical processes in an aquifer system.</title>
        <authorList>
            <person name="Anantharaman K."/>
            <person name="Brown C.T."/>
            <person name="Hug L.A."/>
            <person name="Sharon I."/>
            <person name="Castelle C.J."/>
            <person name="Probst A.J."/>
            <person name="Thomas B.C."/>
            <person name="Singh A."/>
            <person name="Wilkins M.J."/>
            <person name="Karaoz U."/>
            <person name="Brodie E.L."/>
            <person name="Williams K.H."/>
            <person name="Hubbard S.S."/>
            <person name="Banfield J.F."/>
        </authorList>
    </citation>
    <scope>NUCLEOTIDE SEQUENCE [LARGE SCALE GENOMIC DNA]</scope>
</reference>
<dbReference type="EMBL" id="MFQZ01000001">
    <property type="protein sequence ID" value="OGH88667.1"/>
    <property type="molecule type" value="Genomic_DNA"/>
</dbReference>
<dbReference type="SUPFAM" id="SSF53448">
    <property type="entry name" value="Nucleotide-diphospho-sugar transferases"/>
    <property type="match status" value="1"/>
</dbReference>
<dbReference type="AlphaFoldDB" id="A0A1F6NXK4"/>
<feature type="transmembrane region" description="Helical" evidence="1">
    <location>
        <begin position="283"/>
        <end position="301"/>
    </location>
</feature>
<dbReference type="Pfam" id="PF00535">
    <property type="entry name" value="Glycos_transf_2"/>
    <property type="match status" value="1"/>
</dbReference>
<accession>A0A1F6NXK4</accession>
<dbReference type="Gene3D" id="3.90.550.10">
    <property type="entry name" value="Spore Coat Polysaccharide Biosynthesis Protein SpsA, Chain A"/>
    <property type="match status" value="1"/>
</dbReference>